<feature type="domain" description="UmuC" evidence="19">
    <location>
        <begin position="40"/>
        <end position="221"/>
    </location>
</feature>
<evidence type="ECO:0000259" key="19">
    <source>
        <dbReference type="PROSITE" id="PS50173"/>
    </source>
</evidence>
<evidence type="ECO:0000256" key="14">
    <source>
        <dbReference type="ARBA" id="ARBA00023204"/>
    </source>
</evidence>
<evidence type="ECO:0000256" key="13">
    <source>
        <dbReference type="ARBA" id="ARBA00023125"/>
    </source>
</evidence>
<comment type="caution">
    <text evidence="20">The sequence shown here is derived from an EMBL/GenBank/DDBJ whole genome shotgun (WGS) entry which is preliminary data.</text>
</comment>
<feature type="binding site" evidence="17">
    <location>
        <position position="44"/>
    </location>
    <ligand>
        <name>Mg(2+)</name>
        <dbReference type="ChEBI" id="CHEBI:18420"/>
    </ligand>
</feature>
<dbReference type="GO" id="GO:0006261">
    <property type="term" value="P:DNA-templated DNA replication"/>
    <property type="evidence" value="ECO:0007669"/>
    <property type="project" value="UniProtKB-UniRule"/>
</dbReference>
<keyword evidence="6 17" id="KW-0808">Transferase</keyword>
<dbReference type="NCBIfam" id="NF002751">
    <property type="entry name" value="PRK02794.1"/>
    <property type="match status" value="1"/>
</dbReference>
<keyword evidence="10 17" id="KW-0227">DNA damage</keyword>
<comment type="catalytic activity">
    <reaction evidence="16 17">
        <text>DNA(n) + a 2'-deoxyribonucleoside 5'-triphosphate = DNA(n+1) + diphosphate</text>
        <dbReference type="Rhea" id="RHEA:22508"/>
        <dbReference type="Rhea" id="RHEA-COMP:17339"/>
        <dbReference type="Rhea" id="RHEA-COMP:17340"/>
        <dbReference type="ChEBI" id="CHEBI:33019"/>
        <dbReference type="ChEBI" id="CHEBI:61560"/>
        <dbReference type="ChEBI" id="CHEBI:173112"/>
        <dbReference type="EC" id="2.7.7.7"/>
    </reaction>
</comment>
<keyword evidence="9 17" id="KW-0479">Metal-binding</keyword>
<keyword evidence="7 17" id="KW-0548">Nucleotidyltransferase</keyword>
<dbReference type="GO" id="GO:0006281">
    <property type="term" value="P:DNA repair"/>
    <property type="evidence" value="ECO:0007669"/>
    <property type="project" value="UniProtKB-UniRule"/>
</dbReference>
<comment type="cofactor">
    <cofactor evidence="17">
        <name>Mg(2+)</name>
        <dbReference type="ChEBI" id="CHEBI:18420"/>
    </cofactor>
    <text evidence="17">Binds 2 magnesium ions per subunit.</text>
</comment>
<dbReference type="CDD" id="cd03586">
    <property type="entry name" value="PolY_Pol_IV_kappa"/>
    <property type="match status" value="1"/>
</dbReference>
<comment type="function">
    <text evidence="15 17">Poorly processive, error-prone DNA polymerase involved in untargeted mutagenesis. Copies undamaged DNA at stalled replication forks, which arise in vivo from mismatched or misaligned primer ends. These misaligned primers can be extended by PolIV. Exhibits no 3'-5' exonuclease (proofreading) activity. May be involved in translesional synthesis, in conjunction with the beta clamp from PolIII.</text>
</comment>
<dbReference type="HAMAP" id="MF_01113">
    <property type="entry name" value="DNApol_IV"/>
    <property type="match status" value="1"/>
</dbReference>
<evidence type="ECO:0000313" key="20">
    <source>
        <dbReference type="EMBL" id="PCJ03037.1"/>
    </source>
</evidence>
<evidence type="ECO:0000256" key="17">
    <source>
        <dbReference type="HAMAP-Rule" id="MF_01113"/>
    </source>
</evidence>
<dbReference type="GO" id="GO:0003684">
    <property type="term" value="F:damaged DNA binding"/>
    <property type="evidence" value="ECO:0007669"/>
    <property type="project" value="InterPro"/>
</dbReference>
<organism evidence="20">
    <name type="scientific">OCS116 cluster bacterium</name>
    <dbReference type="NCBI Taxonomy" id="2030921"/>
    <lineage>
        <taxon>Bacteria</taxon>
        <taxon>Pseudomonadati</taxon>
        <taxon>Pseudomonadota</taxon>
        <taxon>Alphaproteobacteria</taxon>
        <taxon>OCS116 cluster</taxon>
    </lineage>
</organism>
<evidence type="ECO:0000256" key="8">
    <source>
        <dbReference type="ARBA" id="ARBA00022705"/>
    </source>
</evidence>
<dbReference type="GO" id="GO:0005829">
    <property type="term" value="C:cytosol"/>
    <property type="evidence" value="ECO:0007669"/>
    <property type="project" value="TreeGrafter"/>
</dbReference>
<evidence type="ECO:0000256" key="3">
    <source>
        <dbReference type="ARBA" id="ARBA00011245"/>
    </source>
</evidence>
<dbReference type="InterPro" id="IPR050116">
    <property type="entry name" value="DNA_polymerase-Y"/>
</dbReference>
<evidence type="ECO:0000256" key="12">
    <source>
        <dbReference type="ARBA" id="ARBA00022932"/>
    </source>
</evidence>
<dbReference type="GO" id="GO:0009432">
    <property type="term" value="P:SOS response"/>
    <property type="evidence" value="ECO:0007669"/>
    <property type="project" value="TreeGrafter"/>
</dbReference>
<dbReference type="Gene3D" id="3.30.1490.100">
    <property type="entry name" value="DNA polymerase, Y-family, little finger domain"/>
    <property type="match status" value="1"/>
</dbReference>
<evidence type="ECO:0000256" key="16">
    <source>
        <dbReference type="ARBA" id="ARBA00049244"/>
    </source>
</evidence>
<keyword evidence="4 17" id="KW-0515">Mutator protein</keyword>
<feature type="active site" evidence="17">
    <location>
        <position position="139"/>
    </location>
</feature>
<reference evidence="20" key="2">
    <citation type="journal article" date="2018" name="ISME J.">
        <title>A dynamic microbial community with high functional redundancy inhabits the cold, oxic subseafloor aquifer.</title>
        <authorList>
            <person name="Tully B.J."/>
            <person name="Wheat C.G."/>
            <person name="Glazer B.T."/>
            <person name="Huber J.A."/>
        </authorList>
    </citation>
    <scope>NUCLEOTIDE SEQUENCE</scope>
    <source>
        <strain evidence="20">NORP83</strain>
    </source>
</reference>
<keyword evidence="5 17" id="KW-0963">Cytoplasm</keyword>
<reference key="1">
    <citation type="submission" date="2017-08" db="EMBL/GenBank/DDBJ databases">
        <title>A dynamic microbial community with high functional redundancy inhabits the cold, oxic subseafloor aquifer.</title>
        <authorList>
            <person name="Tully B.J."/>
            <person name="Wheat C.G."/>
            <person name="Glazer B.T."/>
            <person name="Huber J.A."/>
        </authorList>
    </citation>
    <scope>NUCLEOTIDE SEQUENCE [LARGE SCALE GENOMIC DNA]</scope>
</reference>
<dbReference type="InterPro" id="IPR017961">
    <property type="entry name" value="DNA_pol_Y-fam_little_finger"/>
</dbReference>
<evidence type="ECO:0000256" key="5">
    <source>
        <dbReference type="ARBA" id="ARBA00022490"/>
    </source>
</evidence>
<dbReference type="PROSITE" id="PS50173">
    <property type="entry name" value="UMUC"/>
    <property type="match status" value="1"/>
</dbReference>
<dbReference type="InterPro" id="IPR022880">
    <property type="entry name" value="DNApol_IV"/>
</dbReference>
<dbReference type="Gene3D" id="1.10.150.20">
    <property type="entry name" value="5' to 3' exonuclease, C-terminal subdomain"/>
    <property type="match status" value="1"/>
</dbReference>
<dbReference type="InterPro" id="IPR043128">
    <property type="entry name" value="Rev_trsase/Diguanyl_cyclase"/>
</dbReference>
<proteinExistence type="inferred from homology"/>
<keyword evidence="12 17" id="KW-0239">DNA-directed DNA polymerase</keyword>
<keyword evidence="8 17" id="KW-0235">DNA replication</keyword>
<dbReference type="GO" id="GO:0042276">
    <property type="term" value="P:error-prone translesion synthesis"/>
    <property type="evidence" value="ECO:0007669"/>
    <property type="project" value="TreeGrafter"/>
</dbReference>
<dbReference type="FunFam" id="3.40.1170.60:FF:000001">
    <property type="entry name" value="DNA polymerase IV"/>
    <property type="match status" value="1"/>
</dbReference>
<comment type="subunit">
    <text evidence="3 17">Monomer.</text>
</comment>
<sequence>MQTLCLSCIEIFEVEKPLNICPKCRSRLLKSHDEFKTLSIVHMDCDSFYASVEKRDNPALRNKPVIIGGDSNRAVVSTACYIARTFGVKSAMPMFKAKKLCPHAIILRGNMQKYTEVSREIVKKMNNLTPMVEQVSVDEAFLDLSGTEKLHKKLPCQLVAQLSKDIERDIGITISIGLSYNKFLAKVASDLEKPKGFSILGQNNIKQTLAPFPVTKIWGVGKVLAAKLHQNGIETFADLQKLSEVDLMRTYGKMGSRLRYFAVGDDLRAVKPAARESGRKSIGRETTFFNDISDHEVLKIKIWDICEQVHQDALRLQKSGYTITLKLKTNSFQTITRSQTLNSPTLLANVMFDIVGQALAKLNPNTAYRLVGVSLSNLSDVEKADPLDFLEPKKMTNQKVENAMDEIRQKFGIKAVIKGRSVKNKRPDNSLPQKPNPENF</sequence>
<dbReference type="Gene3D" id="3.30.70.270">
    <property type="match status" value="1"/>
</dbReference>
<dbReference type="Gene3D" id="3.40.1170.60">
    <property type="match status" value="1"/>
</dbReference>
<dbReference type="SUPFAM" id="SSF56672">
    <property type="entry name" value="DNA/RNA polymerases"/>
    <property type="match status" value="1"/>
</dbReference>
<feature type="binding site" evidence="17">
    <location>
        <position position="138"/>
    </location>
    <ligand>
        <name>Mg(2+)</name>
        <dbReference type="ChEBI" id="CHEBI:18420"/>
    </ligand>
</feature>
<dbReference type="InterPro" id="IPR024728">
    <property type="entry name" value="PolY_HhH_motif"/>
</dbReference>
<protein>
    <recommendedName>
        <fullName evidence="17">DNA polymerase IV</fullName>
        <shortName evidence="17">Pol IV</shortName>
        <ecNumber evidence="17">2.7.7.7</ecNumber>
    </recommendedName>
</protein>
<dbReference type="SUPFAM" id="SSF100879">
    <property type="entry name" value="Lesion bypass DNA polymerase (Y-family), little finger domain"/>
    <property type="match status" value="1"/>
</dbReference>
<feature type="compositionally biased region" description="Polar residues" evidence="18">
    <location>
        <begin position="430"/>
        <end position="440"/>
    </location>
</feature>
<feature type="site" description="Substrate discrimination" evidence="17">
    <location>
        <position position="49"/>
    </location>
</feature>
<dbReference type="GO" id="GO:0000287">
    <property type="term" value="F:magnesium ion binding"/>
    <property type="evidence" value="ECO:0007669"/>
    <property type="project" value="UniProtKB-UniRule"/>
</dbReference>
<dbReference type="Pfam" id="PF11799">
    <property type="entry name" value="IMS_C"/>
    <property type="match status" value="1"/>
</dbReference>
<evidence type="ECO:0000256" key="18">
    <source>
        <dbReference type="SAM" id="MobiDB-lite"/>
    </source>
</evidence>
<evidence type="ECO:0000256" key="15">
    <source>
        <dbReference type="ARBA" id="ARBA00025589"/>
    </source>
</evidence>
<dbReference type="Pfam" id="PF00817">
    <property type="entry name" value="IMS"/>
    <property type="match status" value="1"/>
</dbReference>
<dbReference type="FunFam" id="3.30.1490.100:FF:000004">
    <property type="entry name" value="DNA polymerase IV"/>
    <property type="match status" value="1"/>
</dbReference>
<dbReference type="InterPro" id="IPR036775">
    <property type="entry name" value="DNA_pol_Y-fam_lit_finger_sf"/>
</dbReference>
<name>A0A2A4Z7N7_9PROT</name>
<dbReference type="AlphaFoldDB" id="A0A2A4Z7N7"/>
<dbReference type="EMBL" id="NVUS01000003">
    <property type="protein sequence ID" value="PCJ03037.1"/>
    <property type="molecule type" value="Genomic_DNA"/>
</dbReference>
<evidence type="ECO:0000256" key="7">
    <source>
        <dbReference type="ARBA" id="ARBA00022695"/>
    </source>
</evidence>
<dbReference type="PANTHER" id="PTHR11076">
    <property type="entry name" value="DNA REPAIR POLYMERASE UMUC / TRANSFERASE FAMILY MEMBER"/>
    <property type="match status" value="1"/>
</dbReference>
<dbReference type="NCBIfam" id="NF002677">
    <property type="entry name" value="PRK02406.1"/>
    <property type="match status" value="1"/>
</dbReference>
<dbReference type="Pfam" id="PF11798">
    <property type="entry name" value="IMS_HHH"/>
    <property type="match status" value="1"/>
</dbReference>
<accession>A0A2A4Z7N7</accession>
<evidence type="ECO:0000256" key="10">
    <source>
        <dbReference type="ARBA" id="ARBA00022763"/>
    </source>
</evidence>
<feature type="region of interest" description="Disordered" evidence="18">
    <location>
        <begin position="418"/>
        <end position="440"/>
    </location>
</feature>
<evidence type="ECO:0000256" key="6">
    <source>
        <dbReference type="ARBA" id="ARBA00022679"/>
    </source>
</evidence>
<dbReference type="PANTHER" id="PTHR11076:SF33">
    <property type="entry name" value="DNA POLYMERASE KAPPA"/>
    <property type="match status" value="1"/>
</dbReference>
<keyword evidence="11 17" id="KW-0460">Magnesium</keyword>
<evidence type="ECO:0000256" key="2">
    <source>
        <dbReference type="ARBA" id="ARBA00010945"/>
    </source>
</evidence>
<comment type="subcellular location">
    <subcellularLocation>
        <location evidence="1 17">Cytoplasm</location>
    </subcellularLocation>
</comment>
<dbReference type="InterPro" id="IPR043502">
    <property type="entry name" value="DNA/RNA_pol_sf"/>
</dbReference>
<gene>
    <name evidence="17" type="primary">dinB</name>
    <name evidence="20" type="ORF">COB13_03610</name>
</gene>
<comment type="similarity">
    <text evidence="2 17">Belongs to the DNA polymerase type-Y family.</text>
</comment>
<evidence type="ECO:0000256" key="4">
    <source>
        <dbReference type="ARBA" id="ARBA00022457"/>
    </source>
</evidence>
<dbReference type="GO" id="GO:0003887">
    <property type="term" value="F:DNA-directed DNA polymerase activity"/>
    <property type="evidence" value="ECO:0007669"/>
    <property type="project" value="UniProtKB-UniRule"/>
</dbReference>
<evidence type="ECO:0000256" key="9">
    <source>
        <dbReference type="ARBA" id="ARBA00022723"/>
    </source>
</evidence>
<keyword evidence="14 17" id="KW-0234">DNA repair</keyword>
<keyword evidence="13 17" id="KW-0238">DNA-binding</keyword>
<evidence type="ECO:0000256" key="11">
    <source>
        <dbReference type="ARBA" id="ARBA00022842"/>
    </source>
</evidence>
<dbReference type="InterPro" id="IPR001126">
    <property type="entry name" value="UmuC"/>
</dbReference>
<dbReference type="EC" id="2.7.7.7" evidence="17"/>
<evidence type="ECO:0000256" key="1">
    <source>
        <dbReference type="ARBA" id="ARBA00004496"/>
    </source>
</evidence>